<gene>
    <name evidence="10" type="ORF">KK083_07055</name>
</gene>
<proteinExistence type="predicted"/>
<dbReference type="SMART" id="SM00448">
    <property type="entry name" value="REC"/>
    <property type="match status" value="1"/>
</dbReference>
<reference evidence="10 11" key="1">
    <citation type="submission" date="2021-05" db="EMBL/GenBank/DDBJ databases">
        <title>A Polyphasic approach of four new species of the genus Ohtaekwangia: Ohtaekwangia histidinii sp. nov., Ohtaekwangia cretensis sp. nov., Ohtaekwangia indiensis sp. nov., Ohtaekwangia reichenbachii sp. nov. from diverse environment.</title>
        <authorList>
            <person name="Octaviana S."/>
        </authorList>
    </citation>
    <scope>NUCLEOTIDE SEQUENCE [LARGE SCALE GENOMIC DNA]</scope>
    <source>
        <strain evidence="10 11">PWU4</strain>
    </source>
</reference>
<dbReference type="Pfam" id="PF02518">
    <property type="entry name" value="HATPase_c"/>
    <property type="match status" value="1"/>
</dbReference>
<dbReference type="InterPro" id="IPR003594">
    <property type="entry name" value="HATPase_dom"/>
</dbReference>
<evidence type="ECO:0000259" key="9">
    <source>
        <dbReference type="PROSITE" id="PS50110"/>
    </source>
</evidence>
<dbReference type="Proteomes" id="UP001319200">
    <property type="component" value="Unassembled WGS sequence"/>
</dbReference>
<evidence type="ECO:0000256" key="2">
    <source>
        <dbReference type="ARBA" id="ARBA00012438"/>
    </source>
</evidence>
<comment type="caution">
    <text evidence="10">The sequence shown here is derived from an EMBL/GenBank/DDBJ whole genome shotgun (WGS) entry which is preliminary data.</text>
</comment>
<keyword evidence="3 6" id="KW-0597">Phosphoprotein</keyword>
<dbReference type="SMART" id="SM00387">
    <property type="entry name" value="HATPase_c"/>
    <property type="match status" value="1"/>
</dbReference>
<dbReference type="InterPro" id="IPR036890">
    <property type="entry name" value="HATPase_C_sf"/>
</dbReference>
<dbReference type="CDD" id="cd00156">
    <property type="entry name" value="REC"/>
    <property type="match status" value="1"/>
</dbReference>
<keyword evidence="4" id="KW-0808">Transferase</keyword>
<evidence type="ECO:0000313" key="10">
    <source>
        <dbReference type="EMBL" id="MBT1696624.1"/>
    </source>
</evidence>
<dbReference type="EC" id="2.7.13.3" evidence="2"/>
<evidence type="ECO:0000256" key="1">
    <source>
        <dbReference type="ARBA" id="ARBA00000085"/>
    </source>
</evidence>
<dbReference type="EMBL" id="JAHESF010000005">
    <property type="protein sequence ID" value="MBT1696624.1"/>
    <property type="molecule type" value="Genomic_DNA"/>
</dbReference>
<evidence type="ECO:0000256" key="6">
    <source>
        <dbReference type="PROSITE-ProRule" id="PRU00169"/>
    </source>
</evidence>
<keyword evidence="11" id="KW-1185">Reference proteome</keyword>
<protein>
    <recommendedName>
        <fullName evidence="2">histidine kinase</fullName>
        <ecNumber evidence="2">2.7.13.3</ecNumber>
    </recommendedName>
</protein>
<dbReference type="InterPro" id="IPR001789">
    <property type="entry name" value="Sig_transdc_resp-reg_receiver"/>
</dbReference>
<feature type="modified residue" description="4-aspartylphosphate" evidence="6">
    <location>
        <position position="59"/>
    </location>
</feature>
<evidence type="ECO:0000256" key="3">
    <source>
        <dbReference type="ARBA" id="ARBA00022553"/>
    </source>
</evidence>
<dbReference type="Pfam" id="PF00072">
    <property type="entry name" value="Response_reg"/>
    <property type="match status" value="1"/>
</dbReference>
<dbReference type="AlphaFoldDB" id="A0AAP2GI03"/>
<evidence type="ECO:0000256" key="4">
    <source>
        <dbReference type="ARBA" id="ARBA00022679"/>
    </source>
</evidence>
<dbReference type="CDD" id="cd00075">
    <property type="entry name" value="HATPase"/>
    <property type="match status" value="1"/>
</dbReference>
<feature type="domain" description="Histidine kinase" evidence="8">
    <location>
        <begin position="159"/>
        <end position="370"/>
    </location>
</feature>
<dbReference type="PROSITE" id="PS50109">
    <property type="entry name" value="HIS_KIN"/>
    <property type="match status" value="1"/>
</dbReference>
<dbReference type="SUPFAM" id="SSF55874">
    <property type="entry name" value="ATPase domain of HSP90 chaperone/DNA topoisomerase II/histidine kinase"/>
    <property type="match status" value="1"/>
</dbReference>
<dbReference type="InterPro" id="IPR003661">
    <property type="entry name" value="HisK_dim/P_dom"/>
</dbReference>
<dbReference type="GO" id="GO:0009927">
    <property type="term" value="F:histidine phosphotransfer kinase activity"/>
    <property type="evidence" value="ECO:0007669"/>
    <property type="project" value="TreeGrafter"/>
</dbReference>
<dbReference type="Gene3D" id="1.10.287.130">
    <property type="match status" value="1"/>
</dbReference>
<dbReference type="PROSITE" id="PS50110">
    <property type="entry name" value="RESPONSE_REGULATORY"/>
    <property type="match status" value="1"/>
</dbReference>
<keyword evidence="5" id="KW-0418">Kinase</keyword>
<name>A0AAP2GI03_9BACT</name>
<dbReference type="PRINTS" id="PR00344">
    <property type="entry name" value="BCTRLSENSOR"/>
</dbReference>
<feature type="domain" description="Response regulatory" evidence="9">
    <location>
        <begin position="8"/>
        <end position="124"/>
    </location>
</feature>
<sequence>MQDEKQLKILMLEDSKDDVFLIERVLRKDNLSFVKECVDTRDEFNEAIRRFQPDVVLSDHGLPGFNSREALKICLKERSSTPFILVTGTVSEDYAIACLRDGADDYILKSNLSRLPAAIRGAVKKRKLEKLKREARHALRKQNEELLKANRELDSFVYSVSHNLRGPLASLMGLLHIAKDEDKDQRLVQVHDMMSCSMNKLEDTLKEILEYSRNARGELQPGKVDWLRTIEASLSKLEYLDKGGKVEKHIRLQTDVPFTSDAGRLGIIFINLLSNAILYRDKNRDAVVNIDVLTSEKTATITIKDNGIGIKDDIKPHVFNMFYRGTELSQGAGLGLYIAKETVSKLRGTIEIESTHGVGTSVTVTVPNMN</sequence>
<evidence type="ECO:0000313" key="11">
    <source>
        <dbReference type="Proteomes" id="UP001319200"/>
    </source>
</evidence>
<feature type="coiled-coil region" evidence="7">
    <location>
        <begin position="125"/>
        <end position="152"/>
    </location>
</feature>
<comment type="catalytic activity">
    <reaction evidence="1">
        <text>ATP + protein L-histidine = ADP + protein N-phospho-L-histidine.</text>
        <dbReference type="EC" id="2.7.13.3"/>
    </reaction>
</comment>
<dbReference type="PANTHER" id="PTHR43047">
    <property type="entry name" value="TWO-COMPONENT HISTIDINE PROTEIN KINASE"/>
    <property type="match status" value="1"/>
</dbReference>
<dbReference type="GO" id="GO:0000155">
    <property type="term" value="F:phosphorelay sensor kinase activity"/>
    <property type="evidence" value="ECO:0007669"/>
    <property type="project" value="InterPro"/>
</dbReference>
<accession>A0AAP2GI03</accession>
<keyword evidence="7" id="KW-0175">Coiled coil</keyword>
<dbReference type="Pfam" id="PF00512">
    <property type="entry name" value="HisKA"/>
    <property type="match status" value="1"/>
</dbReference>
<dbReference type="SMART" id="SM00388">
    <property type="entry name" value="HisKA"/>
    <property type="match status" value="1"/>
</dbReference>
<dbReference type="InterPro" id="IPR011006">
    <property type="entry name" value="CheY-like_superfamily"/>
</dbReference>
<dbReference type="GO" id="GO:0005886">
    <property type="term" value="C:plasma membrane"/>
    <property type="evidence" value="ECO:0007669"/>
    <property type="project" value="TreeGrafter"/>
</dbReference>
<dbReference type="SUPFAM" id="SSF52172">
    <property type="entry name" value="CheY-like"/>
    <property type="match status" value="1"/>
</dbReference>
<evidence type="ECO:0000256" key="5">
    <source>
        <dbReference type="ARBA" id="ARBA00022777"/>
    </source>
</evidence>
<dbReference type="CDD" id="cd00082">
    <property type="entry name" value="HisKA"/>
    <property type="match status" value="1"/>
</dbReference>
<dbReference type="PANTHER" id="PTHR43047:SF72">
    <property type="entry name" value="OSMOSENSING HISTIDINE PROTEIN KINASE SLN1"/>
    <property type="match status" value="1"/>
</dbReference>
<dbReference type="Gene3D" id="3.40.50.2300">
    <property type="match status" value="1"/>
</dbReference>
<evidence type="ECO:0000256" key="7">
    <source>
        <dbReference type="SAM" id="Coils"/>
    </source>
</evidence>
<organism evidence="10 11">
    <name type="scientific">Chryseosolibacter histidini</name>
    <dbReference type="NCBI Taxonomy" id="2782349"/>
    <lineage>
        <taxon>Bacteria</taxon>
        <taxon>Pseudomonadati</taxon>
        <taxon>Bacteroidota</taxon>
        <taxon>Cytophagia</taxon>
        <taxon>Cytophagales</taxon>
        <taxon>Chryseotaleaceae</taxon>
        <taxon>Chryseosolibacter</taxon>
    </lineage>
</organism>
<dbReference type="Gene3D" id="3.30.565.10">
    <property type="entry name" value="Histidine kinase-like ATPase, C-terminal domain"/>
    <property type="match status" value="1"/>
</dbReference>
<evidence type="ECO:0000259" key="8">
    <source>
        <dbReference type="PROSITE" id="PS50109"/>
    </source>
</evidence>
<dbReference type="InterPro" id="IPR004358">
    <property type="entry name" value="Sig_transdc_His_kin-like_C"/>
</dbReference>
<dbReference type="InterPro" id="IPR005467">
    <property type="entry name" value="His_kinase_dom"/>
</dbReference>
<dbReference type="RefSeq" id="WP_254161913.1">
    <property type="nucleotide sequence ID" value="NZ_JAHESF010000005.1"/>
</dbReference>